<feature type="repeat" description="ANK" evidence="3">
    <location>
        <begin position="109"/>
        <end position="141"/>
    </location>
</feature>
<dbReference type="SUPFAM" id="SSF48403">
    <property type="entry name" value="Ankyrin repeat"/>
    <property type="match status" value="1"/>
</dbReference>
<keyword evidence="5" id="KW-1185">Reference proteome</keyword>
<comment type="caution">
    <text evidence="4">The sequence shown here is derived from an EMBL/GenBank/DDBJ whole genome shotgun (WGS) entry which is preliminary data.</text>
</comment>
<dbReference type="InterPro" id="IPR036770">
    <property type="entry name" value="Ankyrin_rpt-contain_sf"/>
</dbReference>
<feature type="repeat" description="ANK" evidence="3">
    <location>
        <begin position="75"/>
        <end position="98"/>
    </location>
</feature>
<evidence type="ECO:0000256" key="1">
    <source>
        <dbReference type="ARBA" id="ARBA00022737"/>
    </source>
</evidence>
<evidence type="ECO:0000256" key="2">
    <source>
        <dbReference type="ARBA" id="ARBA00023043"/>
    </source>
</evidence>
<protein>
    <recommendedName>
        <fullName evidence="6">Ankyrin repeat protein</fullName>
    </recommendedName>
</protein>
<dbReference type="PANTHER" id="PTHR24198">
    <property type="entry name" value="ANKYRIN REPEAT AND PROTEIN KINASE DOMAIN-CONTAINING PROTEIN"/>
    <property type="match status" value="1"/>
</dbReference>
<evidence type="ECO:0008006" key="6">
    <source>
        <dbReference type="Google" id="ProtNLM"/>
    </source>
</evidence>
<dbReference type="PANTHER" id="PTHR24198:SF165">
    <property type="entry name" value="ANKYRIN REPEAT-CONTAINING PROTEIN-RELATED"/>
    <property type="match status" value="1"/>
</dbReference>
<evidence type="ECO:0000313" key="4">
    <source>
        <dbReference type="EMBL" id="OCH98972.1"/>
    </source>
</evidence>
<evidence type="ECO:0000313" key="5">
    <source>
        <dbReference type="Proteomes" id="UP000093336"/>
    </source>
</evidence>
<dbReference type="InterPro" id="IPR002110">
    <property type="entry name" value="Ankyrin_rpt"/>
</dbReference>
<reference evidence="4 5" key="1">
    <citation type="submission" date="2016-05" db="EMBL/GenBank/DDBJ databases">
        <authorList>
            <person name="Prochazka B."/>
            <person name="Indra A."/>
            <person name="Hasenberger P."/>
            <person name="Blaschitz M."/>
            <person name="Wagner L."/>
            <person name="Wewalka G."/>
            <person name="Sorschag S."/>
            <person name="Schmid D."/>
            <person name="Ruppitsch W."/>
        </authorList>
    </citation>
    <scope>NUCLEOTIDE SEQUENCE [LARGE SCALE GENOMIC DNA]</scope>
    <source>
        <strain evidence="4 5">974010_12</strain>
    </source>
</reference>
<gene>
    <name evidence="4" type="ORF">A8135_09460</name>
</gene>
<name>A0ABX2XWF0_9GAMM</name>
<evidence type="ECO:0000256" key="3">
    <source>
        <dbReference type="PROSITE-ProRule" id="PRU00023"/>
    </source>
</evidence>
<dbReference type="Gene3D" id="1.25.40.20">
    <property type="entry name" value="Ankyrin repeat-containing domain"/>
    <property type="match status" value="1"/>
</dbReference>
<dbReference type="EMBL" id="LYOZ01000003">
    <property type="protein sequence ID" value="OCH98972.1"/>
    <property type="molecule type" value="Genomic_DNA"/>
</dbReference>
<dbReference type="PROSITE" id="PS50088">
    <property type="entry name" value="ANK_REPEAT"/>
    <property type="match status" value="2"/>
</dbReference>
<organism evidence="4 5">
    <name type="scientific">Legionella jamestowniensis</name>
    <dbReference type="NCBI Taxonomy" id="455"/>
    <lineage>
        <taxon>Bacteria</taxon>
        <taxon>Pseudomonadati</taxon>
        <taxon>Pseudomonadota</taxon>
        <taxon>Gammaproteobacteria</taxon>
        <taxon>Legionellales</taxon>
        <taxon>Legionellaceae</taxon>
        <taxon>Legionella</taxon>
    </lineage>
</organism>
<dbReference type="PROSITE" id="PS50297">
    <property type="entry name" value="ANK_REP_REGION"/>
    <property type="match status" value="1"/>
</dbReference>
<accession>A0ABX2XWF0</accession>
<proteinExistence type="predicted"/>
<keyword evidence="2 3" id="KW-0040">ANK repeat</keyword>
<dbReference type="Proteomes" id="UP000093336">
    <property type="component" value="Unassembled WGS sequence"/>
</dbReference>
<dbReference type="Pfam" id="PF12796">
    <property type="entry name" value="Ank_2"/>
    <property type="match status" value="1"/>
</dbReference>
<sequence>MSTISPKRIKYTKSFSLASYQLITEYFFVQNTDQIIEIKKFFFKALKNGNTILFNVLLEVLLKEFKIEEIIDNTYGANALHWAANNGHIEIVQFLVEKFPHLIDSKTPDNSTPILYAVINDHIDVVEYLTEKNASLSISGKWDKTPVTAAAEKPDDNPIKIFLKKYLNENINGENLMLAKQLEVFGHPPATISHNSKSNTVPESVPQDMTGFEFPQLNINYYDELVKSIPEEDRASVLSELESLPIRQRAEKLDKELAANEWIGLDVSESYTLFLAALRNLKSGKITAAQLASLHLFDSAIRTLYIDPLVYFIHKYVDADSKLARTCNMFALTNMRGMPTSVKRYQYNTLVLPPNMSISDLPQRMQKPLMQRFFNFTDSEWIFFCEEMKKAPITEQFFQVLIAPSEGCWSGIVSSIQKLSKCMHVLDWWSPVKGGGYQVENIMLVPSFTMLQTALNAKGNTLGRKSIQLIPTYGYIDEVSYKLLKASGVMPLALYLPERAIHKRYNSEGKFRTEIDGHARETAFGGAIHDVYHAMREMSMSESVAKARWRLVHIAKNHPKNQLNSNSRPIDEILADGELIFCYPLDKDTMFNPEYRVDYAQKLGDLFYISSIKYSLHEDLKRAFIQDMVMYSQTWLKSFNINREDLYEIERKIYDELSSQKTSAIEEKSPGNHSHNSAQTLSKIGLLANNGMRGNIHLKMSQEFKL</sequence>
<keyword evidence="1" id="KW-0677">Repeat</keyword>
<dbReference type="SMART" id="SM00248">
    <property type="entry name" value="ANK"/>
    <property type="match status" value="3"/>
</dbReference>